<keyword evidence="3" id="KW-1185">Reference proteome</keyword>
<protein>
    <submittedName>
        <fullName evidence="2">5351_t:CDS:1</fullName>
    </submittedName>
</protein>
<evidence type="ECO:0000313" key="2">
    <source>
        <dbReference type="EMBL" id="CAG8837647.1"/>
    </source>
</evidence>
<gene>
    <name evidence="2" type="ORF">CPELLU_LOCUS21589</name>
</gene>
<comment type="caution">
    <text evidence="2">The sequence shown here is derived from an EMBL/GenBank/DDBJ whole genome shotgun (WGS) entry which is preliminary data.</text>
</comment>
<dbReference type="Proteomes" id="UP000789759">
    <property type="component" value="Unassembled WGS sequence"/>
</dbReference>
<feature type="non-terminal residue" evidence="2">
    <location>
        <position position="1"/>
    </location>
</feature>
<proteinExistence type="predicted"/>
<reference evidence="2" key="1">
    <citation type="submission" date="2021-06" db="EMBL/GenBank/DDBJ databases">
        <authorList>
            <person name="Kallberg Y."/>
            <person name="Tangrot J."/>
            <person name="Rosling A."/>
        </authorList>
    </citation>
    <scope>NUCLEOTIDE SEQUENCE</scope>
    <source>
        <strain evidence="2">FL966</strain>
    </source>
</reference>
<accession>A0A9N9KJR6</accession>
<sequence length="133" mass="15065">PEDFSADNPYIKNNNNLEVNNVNEQISADMNLDSHINIDQPQIKTKIAEKEPIEDTLKELNNPSMENHTIDTNIIVDPLTTLYNNSKATESSFISNDDNEFQLVVSKKKHKSKAKVSNAERNKVMSLDPKKNP</sequence>
<evidence type="ECO:0000313" key="3">
    <source>
        <dbReference type="Proteomes" id="UP000789759"/>
    </source>
</evidence>
<feature type="region of interest" description="Disordered" evidence="1">
    <location>
        <begin position="106"/>
        <end position="133"/>
    </location>
</feature>
<evidence type="ECO:0000256" key="1">
    <source>
        <dbReference type="SAM" id="MobiDB-lite"/>
    </source>
</evidence>
<dbReference type="EMBL" id="CAJVQA010082063">
    <property type="protein sequence ID" value="CAG8837647.1"/>
    <property type="molecule type" value="Genomic_DNA"/>
</dbReference>
<feature type="non-terminal residue" evidence="2">
    <location>
        <position position="133"/>
    </location>
</feature>
<feature type="compositionally biased region" description="Basic and acidic residues" evidence="1">
    <location>
        <begin position="118"/>
        <end position="133"/>
    </location>
</feature>
<name>A0A9N9KJR6_9GLOM</name>
<dbReference type="AlphaFoldDB" id="A0A9N9KJR6"/>
<organism evidence="2 3">
    <name type="scientific">Cetraspora pellucida</name>
    <dbReference type="NCBI Taxonomy" id="1433469"/>
    <lineage>
        <taxon>Eukaryota</taxon>
        <taxon>Fungi</taxon>
        <taxon>Fungi incertae sedis</taxon>
        <taxon>Mucoromycota</taxon>
        <taxon>Glomeromycotina</taxon>
        <taxon>Glomeromycetes</taxon>
        <taxon>Diversisporales</taxon>
        <taxon>Gigasporaceae</taxon>
        <taxon>Cetraspora</taxon>
    </lineage>
</organism>